<organism evidence="2 3">
    <name type="scientific">Saccharopolyspora montiporae</name>
    <dbReference type="NCBI Taxonomy" id="2781240"/>
    <lineage>
        <taxon>Bacteria</taxon>
        <taxon>Bacillati</taxon>
        <taxon>Actinomycetota</taxon>
        <taxon>Actinomycetes</taxon>
        <taxon>Pseudonocardiales</taxon>
        <taxon>Pseudonocardiaceae</taxon>
        <taxon>Saccharopolyspora</taxon>
    </lineage>
</organism>
<evidence type="ECO:0000256" key="1">
    <source>
        <dbReference type="SAM" id="Phobius"/>
    </source>
</evidence>
<gene>
    <name evidence="2" type="ORF">IQ251_12560</name>
</gene>
<dbReference type="Proteomes" id="UP000598360">
    <property type="component" value="Unassembled WGS sequence"/>
</dbReference>
<proteinExistence type="predicted"/>
<feature type="transmembrane region" description="Helical" evidence="1">
    <location>
        <begin position="12"/>
        <end position="32"/>
    </location>
</feature>
<sequence length="232" mass="24270">MDSFHTTTARWGQATMLAGLAFSLLAPAYFMFGLGHWPGWEPVLQAWLSVAAVFGVLWVAEPITYYPMLGQAATYQAFMIGNIANKLLPSALAAQTAIGARQGTPRAELAAVVAIVGATAVHLVSLAVFVGLLGGWLVSVIPAGIQQAFDYVVPAIFGPVLVQAVLGALHQRRTVPIALLCGILGVYGLVGAIPSASSYAMAVSTIAAVVLSVLLREKTRDPDSARADEVRA</sequence>
<keyword evidence="3" id="KW-1185">Reference proteome</keyword>
<feature type="transmembrane region" description="Helical" evidence="1">
    <location>
        <begin position="199"/>
        <end position="216"/>
    </location>
</feature>
<feature type="transmembrane region" description="Helical" evidence="1">
    <location>
        <begin position="109"/>
        <end position="139"/>
    </location>
</feature>
<keyword evidence="1" id="KW-0472">Membrane</keyword>
<feature type="transmembrane region" description="Helical" evidence="1">
    <location>
        <begin position="176"/>
        <end position="193"/>
    </location>
</feature>
<dbReference type="EMBL" id="JADEYC010000019">
    <property type="protein sequence ID" value="MBE9375276.1"/>
    <property type="molecule type" value="Genomic_DNA"/>
</dbReference>
<comment type="caution">
    <text evidence="2">The sequence shown here is derived from an EMBL/GenBank/DDBJ whole genome shotgun (WGS) entry which is preliminary data.</text>
</comment>
<reference evidence="2" key="1">
    <citation type="submission" date="2020-10" db="EMBL/GenBank/DDBJ databases">
        <title>Diversity and distribution of actinomycetes associated with coral in the coast of Hainan.</title>
        <authorList>
            <person name="Li F."/>
        </authorList>
    </citation>
    <scope>NUCLEOTIDE SEQUENCE</scope>
    <source>
        <strain evidence="2">HNM0983</strain>
    </source>
</reference>
<keyword evidence="1" id="KW-0812">Transmembrane</keyword>
<keyword evidence="1" id="KW-1133">Transmembrane helix</keyword>
<evidence type="ECO:0000313" key="2">
    <source>
        <dbReference type="EMBL" id="MBE9375276.1"/>
    </source>
</evidence>
<name>A0A929FY22_9PSEU</name>
<accession>A0A929FY22</accession>
<protein>
    <submittedName>
        <fullName evidence="2">Uncharacterized protein</fullName>
    </submittedName>
</protein>
<dbReference type="AlphaFoldDB" id="A0A929FY22"/>
<feature type="transmembrane region" description="Helical" evidence="1">
    <location>
        <begin position="44"/>
        <end position="60"/>
    </location>
</feature>
<dbReference type="RefSeq" id="WP_193928715.1">
    <property type="nucleotide sequence ID" value="NZ_JADEYC010000019.1"/>
</dbReference>
<evidence type="ECO:0000313" key="3">
    <source>
        <dbReference type="Proteomes" id="UP000598360"/>
    </source>
</evidence>
<feature type="transmembrane region" description="Helical" evidence="1">
    <location>
        <begin position="151"/>
        <end position="169"/>
    </location>
</feature>